<evidence type="ECO:0000259" key="4">
    <source>
        <dbReference type="Pfam" id="PF08718"/>
    </source>
</evidence>
<dbReference type="OMA" id="FSHACTL"/>
<evidence type="ECO:0000256" key="3">
    <source>
        <dbReference type="SAM" id="Phobius"/>
    </source>
</evidence>
<dbReference type="AlphaFoldDB" id="A0A8T2RWB7"/>
<dbReference type="InterPro" id="IPR014830">
    <property type="entry name" value="Glycolipid_transfer_prot_dom"/>
</dbReference>
<evidence type="ECO:0000313" key="6">
    <source>
        <dbReference type="Proteomes" id="UP000825935"/>
    </source>
</evidence>
<dbReference type="InterPro" id="IPR036497">
    <property type="entry name" value="GLTP_sf"/>
</dbReference>
<comment type="similarity">
    <text evidence="1">Belongs to the GLTP family.</text>
</comment>
<dbReference type="GO" id="GO:0005829">
    <property type="term" value="C:cytosol"/>
    <property type="evidence" value="ECO:0007669"/>
    <property type="project" value="TreeGrafter"/>
</dbReference>
<dbReference type="SUPFAM" id="SSF110004">
    <property type="entry name" value="Glycolipid transfer protein, GLTP"/>
    <property type="match status" value="1"/>
</dbReference>
<keyword evidence="2" id="KW-0813">Transport</keyword>
<comment type="caution">
    <text evidence="5">The sequence shown here is derived from an EMBL/GenBank/DDBJ whole genome shotgun (WGS) entry which is preliminary data.</text>
</comment>
<keyword evidence="3" id="KW-0472">Membrane</keyword>
<feature type="domain" description="Glycolipid transfer protein" evidence="4">
    <location>
        <begin position="37"/>
        <end position="173"/>
    </location>
</feature>
<reference evidence="5" key="1">
    <citation type="submission" date="2021-08" db="EMBL/GenBank/DDBJ databases">
        <title>WGS assembly of Ceratopteris richardii.</title>
        <authorList>
            <person name="Marchant D.B."/>
            <person name="Chen G."/>
            <person name="Jenkins J."/>
            <person name="Shu S."/>
            <person name="Leebens-Mack J."/>
            <person name="Grimwood J."/>
            <person name="Schmutz J."/>
            <person name="Soltis P."/>
            <person name="Soltis D."/>
            <person name="Chen Z.-H."/>
        </authorList>
    </citation>
    <scope>NUCLEOTIDE SEQUENCE</scope>
    <source>
        <strain evidence="5">Whitten #5841</strain>
        <tissue evidence="5">Leaf</tissue>
    </source>
</reference>
<dbReference type="EMBL" id="CM035429">
    <property type="protein sequence ID" value="KAH7300640.1"/>
    <property type="molecule type" value="Genomic_DNA"/>
</dbReference>
<proteinExistence type="inferred from homology"/>
<dbReference type="Proteomes" id="UP000825935">
    <property type="component" value="Chromosome 24"/>
</dbReference>
<keyword evidence="3" id="KW-0812">Transmembrane</keyword>
<dbReference type="PANTHER" id="PTHR10219:SF43">
    <property type="entry name" value="GLYCOLIPID TRANSFER PROTEIN DOMAIN-CONTAINING PROTEIN"/>
    <property type="match status" value="1"/>
</dbReference>
<keyword evidence="6" id="KW-1185">Reference proteome</keyword>
<accession>A0A8T2RWB7</accession>
<keyword evidence="3" id="KW-1133">Transmembrane helix</keyword>
<gene>
    <name evidence="5" type="ORF">KP509_24G072600</name>
</gene>
<dbReference type="FunFam" id="1.10.3520.10:FF:000005">
    <property type="entry name" value="Accelerated cell death 11"/>
    <property type="match status" value="1"/>
</dbReference>
<dbReference type="PANTHER" id="PTHR10219">
    <property type="entry name" value="GLYCOLIPID TRANSFER PROTEIN-RELATED"/>
    <property type="match status" value="1"/>
</dbReference>
<feature type="transmembrane region" description="Helical" evidence="3">
    <location>
        <begin position="35"/>
        <end position="58"/>
    </location>
</feature>
<sequence length="209" mass="23486">MTSERPLQRIAVSFSELATCFNSEETKQEEAKRNLLVASFSSACSNVSVLFGCLGIAFKFAEMDYVAKVDDLTRVAKDMSTLESLIEYDLERDTVKVRGSHTRNLLRVKRGLDMVRVLFQGILDTKDESLRESASQAYAQVFAPYHSFPIRAAVAAGLYALPTRTQLMNKLNENESSARELMQEYITAVGPVLNYVEYLFTSRGLGIDW</sequence>
<name>A0A8T2RWB7_CERRI</name>
<dbReference type="GO" id="GO:1902388">
    <property type="term" value="F:ceramide 1-phosphate transfer activity"/>
    <property type="evidence" value="ECO:0007669"/>
    <property type="project" value="TreeGrafter"/>
</dbReference>
<dbReference type="GO" id="GO:0016020">
    <property type="term" value="C:membrane"/>
    <property type="evidence" value="ECO:0007669"/>
    <property type="project" value="TreeGrafter"/>
</dbReference>
<evidence type="ECO:0000313" key="5">
    <source>
        <dbReference type="EMBL" id="KAH7300640.1"/>
    </source>
</evidence>
<dbReference type="Pfam" id="PF08718">
    <property type="entry name" value="GLTP"/>
    <property type="match status" value="1"/>
</dbReference>
<dbReference type="GO" id="GO:1902387">
    <property type="term" value="F:ceramide 1-phosphate binding"/>
    <property type="evidence" value="ECO:0007669"/>
    <property type="project" value="TreeGrafter"/>
</dbReference>
<dbReference type="OrthoDB" id="116883at2759"/>
<evidence type="ECO:0000256" key="1">
    <source>
        <dbReference type="ARBA" id="ARBA00007148"/>
    </source>
</evidence>
<protein>
    <recommendedName>
        <fullName evidence="4">Glycolipid transfer protein domain-containing protein</fullName>
    </recommendedName>
</protein>
<dbReference type="Gene3D" id="1.10.3520.10">
    <property type="entry name" value="Glycolipid transfer protein"/>
    <property type="match status" value="1"/>
</dbReference>
<evidence type="ECO:0000256" key="2">
    <source>
        <dbReference type="ARBA" id="ARBA00022448"/>
    </source>
</evidence>
<organism evidence="5 6">
    <name type="scientific">Ceratopteris richardii</name>
    <name type="common">Triangle waterfern</name>
    <dbReference type="NCBI Taxonomy" id="49495"/>
    <lineage>
        <taxon>Eukaryota</taxon>
        <taxon>Viridiplantae</taxon>
        <taxon>Streptophyta</taxon>
        <taxon>Embryophyta</taxon>
        <taxon>Tracheophyta</taxon>
        <taxon>Polypodiopsida</taxon>
        <taxon>Polypodiidae</taxon>
        <taxon>Polypodiales</taxon>
        <taxon>Pteridineae</taxon>
        <taxon>Pteridaceae</taxon>
        <taxon>Parkerioideae</taxon>
        <taxon>Ceratopteris</taxon>
    </lineage>
</organism>